<protein>
    <submittedName>
        <fullName evidence="1">Uncharacterized protein</fullName>
    </submittedName>
</protein>
<dbReference type="AlphaFoldDB" id="A0A392SUL4"/>
<evidence type="ECO:0000313" key="2">
    <source>
        <dbReference type="Proteomes" id="UP000265520"/>
    </source>
</evidence>
<keyword evidence="2" id="KW-1185">Reference proteome</keyword>
<feature type="non-terminal residue" evidence="1">
    <location>
        <position position="61"/>
    </location>
</feature>
<name>A0A392SUL4_9FABA</name>
<evidence type="ECO:0000313" key="1">
    <source>
        <dbReference type="EMBL" id="MCI51556.1"/>
    </source>
</evidence>
<sequence>MEIVGGVMRMMEEKQRLCFADHGIVGDSPQAGCLAPFGLLLLMDLLFLGPNSDPSQMLLGL</sequence>
<organism evidence="1 2">
    <name type="scientific">Trifolium medium</name>
    <dbReference type="NCBI Taxonomy" id="97028"/>
    <lineage>
        <taxon>Eukaryota</taxon>
        <taxon>Viridiplantae</taxon>
        <taxon>Streptophyta</taxon>
        <taxon>Embryophyta</taxon>
        <taxon>Tracheophyta</taxon>
        <taxon>Spermatophyta</taxon>
        <taxon>Magnoliopsida</taxon>
        <taxon>eudicotyledons</taxon>
        <taxon>Gunneridae</taxon>
        <taxon>Pentapetalae</taxon>
        <taxon>rosids</taxon>
        <taxon>fabids</taxon>
        <taxon>Fabales</taxon>
        <taxon>Fabaceae</taxon>
        <taxon>Papilionoideae</taxon>
        <taxon>50 kb inversion clade</taxon>
        <taxon>NPAAA clade</taxon>
        <taxon>Hologalegina</taxon>
        <taxon>IRL clade</taxon>
        <taxon>Trifolieae</taxon>
        <taxon>Trifolium</taxon>
    </lineage>
</organism>
<dbReference type="Proteomes" id="UP000265520">
    <property type="component" value="Unassembled WGS sequence"/>
</dbReference>
<dbReference type="EMBL" id="LXQA010433681">
    <property type="protein sequence ID" value="MCI51556.1"/>
    <property type="molecule type" value="Genomic_DNA"/>
</dbReference>
<accession>A0A392SUL4</accession>
<comment type="caution">
    <text evidence="1">The sequence shown here is derived from an EMBL/GenBank/DDBJ whole genome shotgun (WGS) entry which is preliminary data.</text>
</comment>
<proteinExistence type="predicted"/>
<reference evidence="1 2" key="1">
    <citation type="journal article" date="2018" name="Front. Plant Sci.">
        <title>Red Clover (Trifolium pratense) and Zigzag Clover (T. medium) - A Picture of Genomic Similarities and Differences.</title>
        <authorList>
            <person name="Dluhosova J."/>
            <person name="Istvanek J."/>
            <person name="Nedelnik J."/>
            <person name="Repkova J."/>
        </authorList>
    </citation>
    <scope>NUCLEOTIDE SEQUENCE [LARGE SCALE GENOMIC DNA]</scope>
    <source>
        <strain evidence="2">cv. 10/8</strain>
        <tissue evidence="1">Leaf</tissue>
    </source>
</reference>